<keyword evidence="4" id="KW-1185">Reference proteome</keyword>
<accession>A0A151WJ70</accession>
<evidence type="ECO:0000313" key="4">
    <source>
        <dbReference type="Proteomes" id="UP000075809"/>
    </source>
</evidence>
<dbReference type="SMART" id="SM00513">
    <property type="entry name" value="SAP"/>
    <property type="match status" value="1"/>
</dbReference>
<dbReference type="SUPFAM" id="SSF68906">
    <property type="entry name" value="SAP domain"/>
    <property type="match status" value="1"/>
</dbReference>
<feature type="region of interest" description="Disordered" evidence="1">
    <location>
        <begin position="52"/>
        <end position="78"/>
    </location>
</feature>
<proteinExistence type="predicted"/>
<dbReference type="PROSITE" id="PS50800">
    <property type="entry name" value="SAP"/>
    <property type="match status" value="1"/>
</dbReference>
<dbReference type="Gene3D" id="1.10.720.30">
    <property type="entry name" value="SAP domain"/>
    <property type="match status" value="1"/>
</dbReference>
<dbReference type="InterPro" id="IPR003034">
    <property type="entry name" value="SAP_dom"/>
</dbReference>
<organism evidence="3 4">
    <name type="scientific">Mycetomoellerius zeteki</name>
    <dbReference type="NCBI Taxonomy" id="64791"/>
    <lineage>
        <taxon>Eukaryota</taxon>
        <taxon>Metazoa</taxon>
        <taxon>Ecdysozoa</taxon>
        <taxon>Arthropoda</taxon>
        <taxon>Hexapoda</taxon>
        <taxon>Insecta</taxon>
        <taxon>Pterygota</taxon>
        <taxon>Neoptera</taxon>
        <taxon>Endopterygota</taxon>
        <taxon>Hymenoptera</taxon>
        <taxon>Apocrita</taxon>
        <taxon>Aculeata</taxon>
        <taxon>Formicoidea</taxon>
        <taxon>Formicidae</taxon>
        <taxon>Myrmicinae</taxon>
        <taxon>Mycetomoellerius</taxon>
    </lineage>
</organism>
<name>A0A151WJ70_9HYME</name>
<feature type="non-terminal residue" evidence="3">
    <location>
        <position position="1"/>
    </location>
</feature>
<evidence type="ECO:0000256" key="1">
    <source>
        <dbReference type="SAM" id="MobiDB-lite"/>
    </source>
</evidence>
<dbReference type="InterPro" id="IPR036361">
    <property type="entry name" value="SAP_dom_sf"/>
</dbReference>
<sequence length="103" mass="11762">IEKMDPYDLNMVQLKAILREYGLSTAGRKAELISRMRQTDPTGEWIQKAASQELDEQQEDAFQEASVGTAGPSAEENWVRRELAMVTRERDLVQTEADFTSRK</sequence>
<reference evidence="3 4" key="1">
    <citation type="submission" date="2015-09" db="EMBL/GenBank/DDBJ databases">
        <title>Trachymyrmex zeteki WGS genome.</title>
        <authorList>
            <person name="Nygaard S."/>
            <person name="Hu H."/>
            <person name="Boomsma J."/>
            <person name="Zhang G."/>
        </authorList>
    </citation>
    <scope>NUCLEOTIDE SEQUENCE [LARGE SCALE GENOMIC DNA]</scope>
    <source>
        <strain evidence="3">Tzet28-1</strain>
        <tissue evidence="3">Whole body</tissue>
    </source>
</reference>
<protein>
    <recommendedName>
        <fullName evidence="2">SAP domain-containing protein</fullName>
    </recommendedName>
</protein>
<dbReference type="AlphaFoldDB" id="A0A151WJ70"/>
<dbReference type="Proteomes" id="UP000075809">
    <property type="component" value="Unassembled WGS sequence"/>
</dbReference>
<dbReference type="Pfam" id="PF02037">
    <property type="entry name" value="SAP"/>
    <property type="match status" value="1"/>
</dbReference>
<dbReference type="EMBL" id="KQ983040">
    <property type="protein sequence ID" value="KYQ47919.1"/>
    <property type="molecule type" value="Genomic_DNA"/>
</dbReference>
<feature type="domain" description="SAP" evidence="2">
    <location>
        <begin position="6"/>
        <end position="40"/>
    </location>
</feature>
<evidence type="ECO:0000259" key="2">
    <source>
        <dbReference type="PROSITE" id="PS50800"/>
    </source>
</evidence>
<feature type="compositionally biased region" description="Acidic residues" evidence="1">
    <location>
        <begin position="53"/>
        <end position="62"/>
    </location>
</feature>
<gene>
    <name evidence="3" type="ORF">ALC60_13047</name>
</gene>
<evidence type="ECO:0000313" key="3">
    <source>
        <dbReference type="EMBL" id="KYQ47919.1"/>
    </source>
</evidence>